<dbReference type="InterPro" id="IPR001314">
    <property type="entry name" value="Peptidase_S1A"/>
</dbReference>
<dbReference type="Gene3D" id="2.40.10.10">
    <property type="entry name" value="Trypsin-like serine proteases"/>
    <property type="match status" value="1"/>
</dbReference>
<dbReference type="InterPro" id="IPR013517">
    <property type="entry name" value="FG-GAP"/>
</dbReference>
<keyword evidence="1 2" id="KW-0732">Signal</keyword>
<dbReference type="GO" id="GO:0006508">
    <property type="term" value="P:proteolysis"/>
    <property type="evidence" value="ECO:0007669"/>
    <property type="project" value="InterPro"/>
</dbReference>
<dbReference type="InterPro" id="IPR028994">
    <property type="entry name" value="Integrin_alpha_N"/>
</dbReference>
<dbReference type="SMART" id="SM00020">
    <property type="entry name" value="Tryp_SPc"/>
    <property type="match status" value="1"/>
</dbReference>
<dbReference type="InterPro" id="IPR051333">
    <property type="entry name" value="CLIP_Serine_Protease"/>
</dbReference>
<dbReference type="InterPro" id="IPR043504">
    <property type="entry name" value="Peptidase_S1_PA_chymotrypsin"/>
</dbReference>
<evidence type="ECO:0000256" key="2">
    <source>
        <dbReference type="SAM" id="SignalP"/>
    </source>
</evidence>
<dbReference type="PROSITE" id="PS50240">
    <property type="entry name" value="TRYPSIN_DOM"/>
    <property type="match status" value="1"/>
</dbReference>
<feature type="chain" id="PRO_5044302435" evidence="2">
    <location>
        <begin position="30"/>
        <end position="669"/>
    </location>
</feature>
<dbReference type="AlphaFoldDB" id="A0AB39YJ15"/>
<evidence type="ECO:0000313" key="4">
    <source>
        <dbReference type="EMBL" id="XDV68572.1"/>
    </source>
</evidence>
<dbReference type="PANTHER" id="PTHR24260">
    <property type="match status" value="1"/>
</dbReference>
<protein>
    <submittedName>
        <fullName evidence="4">FG-GAP-like repeat-containing protein</fullName>
    </submittedName>
</protein>
<dbReference type="PRINTS" id="PR00722">
    <property type="entry name" value="CHYMOTRYPSIN"/>
</dbReference>
<dbReference type="InterPro" id="IPR001254">
    <property type="entry name" value="Trypsin_dom"/>
</dbReference>
<evidence type="ECO:0000259" key="3">
    <source>
        <dbReference type="PROSITE" id="PS50240"/>
    </source>
</evidence>
<evidence type="ECO:0000256" key="1">
    <source>
        <dbReference type="ARBA" id="ARBA00022729"/>
    </source>
</evidence>
<accession>A0AB39YJ15</accession>
<dbReference type="Pfam" id="PF00089">
    <property type="entry name" value="Trypsin"/>
    <property type="match status" value="1"/>
</dbReference>
<proteinExistence type="predicted"/>
<dbReference type="SUPFAM" id="SSF69318">
    <property type="entry name" value="Integrin alpha N-terminal domain"/>
    <property type="match status" value="1"/>
</dbReference>
<dbReference type="Pfam" id="PF13517">
    <property type="entry name" value="FG-GAP_3"/>
    <property type="match status" value="1"/>
</dbReference>
<dbReference type="EMBL" id="CP165727">
    <property type="protein sequence ID" value="XDV68572.1"/>
    <property type="molecule type" value="Genomic_DNA"/>
</dbReference>
<sequence>MRIRRWLPAATLTAASAVAAAAGAPLASADPVSPANGNAPFTVEDGAYPSRSDVLGITGADLIAGDGNIALTSCSGPYQIMVWARNLKTEDSRICFSAANTGYLAVNIPRAFRIETNGRDLSAQVTINGQTSSLAVPKDTAKGFGESNPTDPQRATLLEMRVTGSATAPAQPSGDQTYAFAGKLTIGDNKRFCTATLVDPRWVLAAKSCFADKPAENNTVAAGAPKEKTTVTVGRTDLATSSGHTTEIVEVVPREDRDLVMARLEKPAFGVTPAAVSATAPTAGQELTVAGFGRTQSEWAPSKIHTAVFTVGTVAATGIDVAAKTPADATVCKGDAGAPAVRTENGKPAIVAIGSRSWQGNCLDNTETKTGAYDSRVDDLGQWISSLTSRRSTAVNEAGGNDRIRWADFDGDRKPDYISVADNGEVSVWLNRGGDPAGANGWQGIGRVATGLTNDRNRVRFADFDGDGKADYILINTDGSVEVYLNQGGDPGTGWKHLGKVASGVTNDATKVRFADWDGDGRSDYMVFNDSGALSVFLNRGGDQSGNGWPAAGTVASGVTSDRSRIRLADNDGDGKADYIQVKADGKVDLYLNRGGDPAGGNGWNTVGQIASGVTTDHTKIQFVDFNADTHADYLVAGTGGSASVWLWNGGDKSGPNGWTGIGKVASGT</sequence>
<organism evidence="4">
    <name type="scientific">Streptomyces sp. R33</name>
    <dbReference type="NCBI Taxonomy" id="3238629"/>
    <lineage>
        <taxon>Bacteria</taxon>
        <taxon>Bacillati</taxon>
        <taxon>Actinomycetota</taxon>
        <taxon>Actinomycetes</taxon>
        <taxon>Kitasatosporales</taxon>
        <taxon>Streptomycetaceae</taxon>
        <taxon>Streptomyces</taxon>
    </lineage>
</organism>
<dbReference type="InterPro" id="IPR009003">
    <property type="entry name" value="Peptidase_S1_PA"/>
</dbReference>
<dbReference type="RefSeq" id="WP_369780071.1">
    <property type="nucleotide sequence ID" value="NZ_CP165727.1"/>
</dbReference>
<reference evidence="4" key="1">
    <citation type="submission" date="2024-08" db="EMBL/GenBank/DDBJ databases">
        <authorList>
            <person name="Yu S.T."/>
        </authorList>
    </citation>
    <scope>NUCLEOTIDE SEQUENCE</scope>
    <source>
        <strain evidence="4">R33</strain>
    </source>
</reference>
<feature type="signal peptide" evidence="2">
    <location>
        <begin position="1"/>
        <end position="29"/>
    </location>
</feature>
<dbReference type="SUPFAM" id="SSF50494">
    <property type="entry name" value="Trypsin-like serine proteases"/>
    <property type="match status" value="1"/>
</dbReference>
<name>A0AB39YJ15_9ACTN</name>
<dbReference type="PANTHER" id="PTHR24260:SF136">
    <property type="entry name" value="GH08193P-RELATED"/>
    <property type="match status" value="1"/>
</dbReference>
<feature type="domain" description="Peptidase S1" evidence="3">
    <location>
        <begin position="162"/>
        <end position="389"/>
    </location>
</feature>
<dbReference type="GO" id="GO:0004252">
    <property type="term" value="F:serine-type endopeptidase activity"/>
    <property type="evidence" value="ECO:0007669"/>
    <property type="project" value="InterPro"/>
</dbReference>
<gene>
    <name evidence="4" type="ORF">AB5J51_39655</name>
</gene>